<feature type="transmembrane region" description="Helical" evidence="7">
    <location>
        <begin position="223"/>
        <end position="243"/>
    </location>
</feature>
<dbReference type="AlphaFoldDB" id="A0A926IGH9"/>
<evidence type="ECO:0000256" key="7">
    <source>
        <dbReference type="RuleBase" id="RU363032"/>
    </source>
</evidence>
<dbReference type="Gene3D" id="1.10.3720.10">
    <property type="entry name" value="MetI-like"/>
    <property type="match status" value="1"/>
</dbReference>
<dbReference type="CDD" id="cd06261">
    <property type="entry name" value="TM_PBP2"/>
    <property type="match status" value="1"/>
</dbReference>
<accession>A0A926IGH9</accession>
<organism evidence="9 10">
    <name type="scientific">Zhenhengia yiwuensis</name>
    <dbReference type="NCBI Taxonomy" id="2763666"/>
    <lineage>
        <taxon>Bacteria</taxon>
        <taxon>Bacillati</taxon>
        <taxon>Bacillota</taxon>
        <taxon>Clostridia</taxon>
        <taxon>Lachnospirales</taxon>
        <taxon>Lachnospiraceae</taxon>
        <taxon>Zhenhengia</taxon>
    </lineage>
</organism>
<evidence type="ECO:0000259" key="8">
    <source>
        <dbReference type="PROSITE" id="PS50928"/>
    </source>
</evidence>
<proteinExistence type="inferred from homology"/>
<feature type="domain" description="ABC transmembrane type-1" evidence="8">
    <location>
        <begin position="87"/>
        <end position="304"/>
    </location>
</feature>
<dbReference type="InterPro" id="IPR035906">
    <property type="entry name" value="MetI-like_sf"/>
</dbReference>
<gene>
    <name evidence="9" type="ORF">H8718_18900</name>
</gene>
<evidence type="ECO:0000256" key="1">
    <source>
        <dbReference type="ARBA" id="ARBA00004651"/>
    </source>
</evidence>
<dbReference type="PANTHER" id="PTHR43227">
    <property type="entry name" value="BLL4140 PROTEIN"/>
    <property type="match status" value="1"/>
</dbReference>
<dbReference type="SUPFAM" id="SSF161098">
    <property type="entry name" value="MetI-like"/>
    <property type="match status" value="1"/>
</dbReference>
<dbReference type="InterPro" id="IPR000515">
    <property type="entry name" value="MetI-like"/>
</dbReference>
<evidence type="ECO:0000256" key="2">
    <source>
        <dbReference type="ARBA" id="ARBA00022448"/>
    </source>
</evidence>
<feature type="transmembrane region" description="Helical" evidence="7">
    <location>
        <begin position="28"/>
        <end position="54"/>
    </location>
</feature>
<evidence type="ECO:0000313" key="9">
    <source>
        <dbReference type="EMBL" id="MBC8581556.1"/>
    </source>
</evidence>
<feature type="transmembrane region" description="Helical" evidence="7">
    <location>
        <begin position="127"/>
        <end position="146"/>
    </location>
</feature>
<keyword evidence="5 7" id="KW-1133">Transmembrane helix</keyword>
<keyword evidence="3" id="KW-1003">Cell membrane</keyword>
<feature type="transmembrane region" description="Helical" evidence="7">
    <location>
        <begin position="93"/>
        <end position="112"/>
    </location>
</feature>
<name>A0A926IGH9_9FIRM</name>
<dbReference type="Proteomes" id="UP000655830">
    <property type="component" value="Unassembled WGS sequence"/>
</dbReference>
<keyword evidence="4 7" id="KW-0812">Transmembrane</keyword>
<comment type="subcellular location">
    <subcellularLocation>
        <location evidence="1 7">Cell membrane</location>
        <topology evidence="1 7">Multi-pass membrane protein</topology>
    </subcellularLocation>
</comment>
<evidence type="ECO:0000256" key="6">
    <source>
        <dbReference type="ARBA" id="ARBA00023136"/>
    </source>
</evidence>
<comment type="caution">
    <text evidence="9">The sequence shown here is derived from an EMBL/GenBank/DDBJ whole genome shotgun (WGS) entry which is preliminary data.</text>
</comment>
<dbReference type="RefSeq" id="WP_249334536.1">
    <property type="nucleotide sequence ID" value="NZ_JACRSY010000059.1"/>
</dbReference>
<keyword evidence="2 7" id="KW-0813">Transport</keyword>
<keyword evidence="10" id="KW-1185">Reference proteome</keyword>
<dbReference type="PROSITE" id="PS50928">
    <property type="entry name" value="ABC_TM1"/>
    <property type="match status" value="1"/>
</dbReference>
<protein>
    <submittedName>
        <fullName evidence="9">Sugar ABC transporter permease</fullName>
    </submittedName>
</protein>
<dbReference type="GO" id="GO:0005886">
    <property type="term" value="C:plasma membrane"/>
    <property type="evidence" value="ECO:0007669"/>
    <property type="project" value="UniProtKB-SubCell"/>
</dbReference>
<evidence type="ECO:0000256" key="3">
    <source>
        <dbReference type="ARBA" id="ARBA00022475"/>
    </source>
</evidence>
<dbReference type="InterPro" id="IPR050809">
    <property type="entry name" value="UgpAE/MalFG_permease"/>
</dbReference>
<evidence type="ECO:0000256" key="5">
    <source>
        <dbReference type="ARBA" id="ARBA00022989"/>
    </source>
</evidence>
<comment type="similarity">
    <text evidence="7">Belongs to the binding-protein-dependent transport system permease family.</text>
</comment>
<dbReference type="GO" id="GO:0055085">
    <property type="term" value="P:transmembrane transport"/>
    <property type="evidence" value="ECO:0007669"/>
    <property type="project" value="InterPro"/>
</dbReference>
<sequence length="318" mass="35983">MKEIEITKEINAKNNKTLISQMKKYYPFYLFLIPALVIVILFSYVPMYGIIIAFKDFKMARGILGSEWVGLAHFQKIFSDPNFYRVLFNTIKLSVLSLVTSFPVTIIFALLVNELMNMKFKRVVQTITYLPHFLSWVVVGGFVYQLLSPSNGLINSILVSLGVIDKSIYFMVEQDMFTPIFLITNLWKSTGYSIVIYLAAIAGIDQGLYEAAIIDGANRFQRVLYVTLPALAPTICTLLILNISSLMSVGFDPIFNLYNPATYPTADVIATYVYRKGMVEAQYDLTTAIGLFQNVVGVILILFSNWLARKANPDYRII</sequence>
<keyword evidence="6 7" id="KW-0472">Membrane</keyword>
<dbReference type="EMBL" id="JACRSY010000059">
    <property type="protein sequence ID" value="MBC8581556.1"/>
    <property type="molecule type" value="Genomic_DNA"/>
</dbReference>
<evidence type="ECO:0000256" key="4">
    <source>
        <dbReference type="ARBA" id="ARBA00022692"/>
    </source>
</evidence>
<reference evidence="9" key="1">
    <citation type="submission" date="2020-08" db="EMBL/GenBank/DDBJ databases">
        <title>Genome public.</title>
        <authorList>
            <person name="Liu C."/>
            <person name="Sun Q."/>
        </authorList>
    </citation>
    <scope>NUCLEOTIDE SEQUENCE</scope>
    <source>
        <strain evidence="9">NSJ-12</strain>
    </source>
</reference>
<evidence type="ECO:0000313" key="10">
    <source>
        <dbReference type="Proteomes" id="UP000655830"/>
    </source>
</evidence>
<feature type="transmembrane region" description="Helical" evidence="7">
    <location>
        <begin position="288"/>
        <end position="308"/>
    </location>
</feature>
<dbReference type="PANTHER" id="PTHR43227:SF11">
    <property type="entry name" value="BLL4140 PROTEIN"/>
    <property type="match status" value="1"/>
</dbReference>
<dbReference type="Pfam" id="PF00528">
    <property type="entry name" value="BPD_transp_1"/>
    <property type="match status" value="1"/>
</dbReference>